<reference evidence="1 2" key="1">
    <citation type="submission" date="2016-10" db="EMBL/GenBank/DDBJ databases">
        <title>Draft genome sequence of Coniochaeta ligniaria NRRL30616, a lignocellulolytic fungus for bioabatement of inhibitors in plant biomass hydrolysates.</title>
        <authorList>
            <consortium name="DOE Joint Genome Institute"/>
            <person name="Jimenez D.J."/>
            <person name="Hector R.E."/>
            <person name="Riley R."/>
            <person name="Sun H."/>
            <person name="Grigoriev I.V."/>
            <person name="Van Elsas J.D."/>
            <person name="Nichols N.N."/>
        </authorList>
    </citation>
    <scope>NUCLEOTIDE SEQUENCE [LARGE SCALE GENOMIC DNA]</scope>
    <source>
        <strain evidence="1 2">NRRL 30616</strain>
    </source>
</reference>
<dbReference type="EMBL" id="KV875098">
    <property type="protein sequence ID" value="OIW28577.1"/>
    <property type="molecule type" value="Genomic_DNA"/>
</dbReference>
<name>A0A1J7J5K3_9PEZI</name>
<evidence type="ECO:0000313" key="2">
    <source>
        <dbReference type="Proteomes" id="UP000182658"/>
    </source>
</evidence>
<proteinExistence type="predicted"/>
<organism evidence="1 2">
    <name type="scientific">Coniochaeta ligniaria NRRL 30616</name>
    <dbReference type="NCBI Taxonomy" id="1408157"/>
    <lineage>
        <taxon>Eukaryota</taxon>
        <taxon>Fungi</taxon>
        <taxon>Dikarya</taxon>
        <taxon>Ascomycota</taxon>
        <taxon>Pezizomycotina</taxon>
        <taxon>Sordariomycetes</taxon>
        <taxon>Sordariomycetidae</taxon>
        <taxon>Coniochaetales</taxon>
        <taxon>Coniochaetaceae</taxon>
        <taxon>Coniochaeta</taxon>
    </lineage>
</organism>
<dbReference type="InParanoid" id="A0A1J7J5K3"/>
<gene>
    <name evidence="1" type="ORF">CONLIGDRAFT_386837</name>
</gene>
<sequence>MFAAWSWLAEAGLRDGAEGGSVPVGVCSLFWRGCIQIPEFEILVFYGLKETCNFGGDFGPTYLHYRSQNLAYTSVWDAISFFQSTSTLLYCTYTGSLDGHIYPGPPGWIPSPEFLSLSTSIPELAWGLWKGKRARLGRERRSGLDTTLGQ</sequence>
<dbReference type="Proteomes" id="UP000182658">
    <property type="component" value="Unassembled WGS sequence"/>
</dbReference>
<dbReference type="AlphaFoldDB" id="A0A1J7J5K3"/>
<evidence type="ECO:0000313" key="1">
    <source>
        <dbReference type="EMBL" id="OIW28577.1"/>
    </source>
</evidence>
<protein>
    <submittedName>
        <fullName evidence="1">Uncharacterized protein</fullName>
    </submittedName>
</protein>
<accession>A0A1J7J5K3</accession>
<keyword evidence="2" id="KW-1185">Reference proteome</keyword>